<evidence type="ECO:0000313" key="2">
    <source>
        <dbReference type="EMBL" id="EOT75729.1"/>
    </source>
</evidence>
<dbReference type="Proteomes" id="UP000014158">
    <property type="component" value="Unassembled WGS sequence"/>
</dbReference>
<protein>
    <submittedName>
        <fullName evidence="1">Uncharacterized protein</fullName>
    </submittedName>
</protein>
<comment type="caution">
    <text evidence="1">The sequence shown here is derived from an EMBL/GenBank/DDBJ whole genome shotgun (WGS) entry which is preliminary data.</text>
</comment>
<gene>
    <name evidence="2" type="ORF">I590_02553</name>
    <name evidence="1" type="ORF">UAK_02609</name>
</gene>
<dbReference type="AlphaFoldDB" id="R2R8Y9"/>
<evidence type="ECO:0000313" key="3">
    <source>
        <dbReference type="Proteomes" id="UP000013877"/>
    </source>
</evidence>
<dbReference type="PATRIC" id="fig|1158602.3.peg.2609"/>
<name>R2R8Y9_9ENTE</name>
<dbReference type="Proteomes" id="UP000013877">
    <property type="component" value="Unassembled WGS sequence"/>
</dbReference>
<reference evidence="2 4" key="2">
    <citation type="submission" date="2013-03" db="EMBL/GenBank/DDBJ databases">
        <title>The Genome Sequence of Enterococcus raffinosus ATCC_49464 (PacBio/Illumina hybrid assembly).</title>
        <authorList>
            <consortium name="The Broad Institute Genomics Platform"/>
            <consortium name="The Broad Institute Genome Sequencing Center for Infectious Disease"/>
            <person name="Earl A."/>
            <person name="Russ C."/>
            <person name="Gilmore M."/>
            <person name="Surin D."/>
            <person name="Walker B."/>
            <person name="Young S."/>
            <person name="Zeng Q."/>
            <person name="Gargeya S."/>
            <person name="Fitzgerald M."/>
            <person name="Haas B."/>
            <person name="Abouelleil A."/>
            <person name="Allen A.W."/>
            <person name="Alvarado L."/>
            <person name="Arachchi H.M."/>
            <person name="Berlin A.M."/>
            <person name="Chapman S.B."/>
            <person name="Gainer-Dewar J."/>
            <person name="Goldberg J."/>
            <person name="Griggs A."/>
            <person name="Gujja S."/>
            <person name="Hansen M."/>
            <person name="Howarth C."/>
            <person name="Imamovic A."/>
            <person name="Ireland A."/>
            <person name="Larimer J."/>
            <person name="McCowan C."/>
            <person name="Murphy C."/>
            <person name="Pearson M."/>
            <person name="Poon T.W."/>
            <person name="Priest M."/>
            <person name="Roberts A."/>
            <person name="Saif S."/>
            <person name="Shea T."/>
            <person name="Sisk P."/>
            <person name="Sykes S."/>
            <person name="Wortman J."/>
            <person name="Nusbaum C."/>
            <person name="Birren B."/>
        </authorList>
    </citation>
    <scope>NUCLEOTIDE SEQUENCE [LARGE SCALE GENOMIC DNA]</scope>
    <source>
        <strain evidence="2 4">ATCC 49464</strain>
    </source>
</reference>
<dbReference type="EMBL" id="AJAL01000014">
    <property type="protein sequence ID" value="EOH77036.1"/>
    <property type="molecule type" value="Genomic_DNA"/>
</dbReference>
<dbReference type="EMBL" id="ASWF01000003">
    <property type="protein sequence ID" value="EOT75729.1"/>
    <property type="molecule type" value="Genomic_DNA"/>
</dbReference>
<organism evidence="1 3">
    <name type="scientific">Enterococcus raffinosus ATCC 49464</name>
    <dbReference type="NCBI Taxonomy" id="1158602"/>
    <lineage>
        <taxon>Bacteria</taxon>
        <taxon>Bacillati</taxon>
        <taxon>Bacillota</taxon>
        <taxon>Bacilli</taxon>
        <taxon>Lactobacillales</taxon>
        <taxon>Enterococcaceae</taxon>
        <taxon>Enterococcus</taxon>
    </lineage>
</organism>
<dbReference type="RefSeq" id="WP_010745817.1">
    <property type="nucleotide sequence ID" value="NZ_ASWF01000003.1"/>
</dbReference>
<dbReference type="OrthoDB" id="2934252at2"/>
<proteinExistence type="predicted"/>
<dbReference type="HOGENOM" id="CLU_186587_0_0_9"/>
<sequence>MNKKDFLANVDKAINYGWGIKVFVNMPDLPKPEIICNPPENVVGKREYYDKAYDDDMRLKTFDQISISAIQFLNLK</sequence>
<reference evidence="1 3" key="1">
    <citation type="submission" date="2013-02" db="EMBL/GenBank/DDBJ databases">
        <title>The Genome Sequence of Enterococcus raffinosus ATCC_49464.</title>
        <authorList>
            <consortium name="The Broad Institute Genome Sequencing Platform"/>
            <consortium name="The Broad Institute Genome Sequencing Center for Infectious Disease"/>
            <person name="Earl A.M."/>
            <person name="Gilmore M.S."/>
            <person name="Lebreton F."/>
            <person name="Walker B."/>
            <person name="Young S.K."/>
            <person name="Zeng Q."/>
            <person name="Gargeya S."/>
            <person name="Fitzgerald M."/>
            <person name="Haas B."/>
            <person name="Abouelleil A."/>
            <person name="Alvarado L."/>
            <person name="Arachchi H.M."/>
            <person name="Berlin A.M."/>
            <person name="Chapman S.B."/>
            <person name="Dewar J."/>
            <person name="Goldberg J."/>
            <person name="Griggs A."/>
            <person name="Gujja S."/>
            <person name="Hansen M."/>
            <person name="Howarth C."/>
            <person name="Imamovic A."/>
            <person name="Larimer J."/>
            <person name="McCowan C."/>
            <person name="Murphy C."/>
            <person name="Neiman D."/>
            <person name="Pearson M."/>
            <person name="Priest M."/>
            <person name="Roberts A."/>
            <person name="Saif S."/>
            <person name="Shea T."/>
            <person name="Sisk P."/>
            <person name="Sykes S."/>
            <person name="Wortman J."/>
            <person name="Nusbaum C."/>
            <person name="Birren B."/>
        </authorList>
    </citation>
    <scope>NUCLEOTIDE SEQUENCE [LARGE SCALE GENOMIC DNA]</scope>
    <source>
        <strain evidence="1 3">ATCC 49464</strain>
    </source>
</reference>
<accession>R2R8Y9</accession>
<evidence type="ECO:0000313" key="4">
    <source>
        <dbReference type="Proteomes" id="UP000014158"/>
    </source>
</evidence>
<dbReference type="eggNOG" id="ENOG5030771">
    <property type="taxonomic scope" value="Bacteria"/>
</dbReference>
<evidence type="ECO:0000313" key="1">
    <source>
        <dbReference type="EMBL" id="EOH77036.1"/>
    </source>
</evidence>
<keyword evidence="4" id="KW-1185">Reference proteome</keyword>